<dbReference type="Pfam" id="PF10609">
    <property type="entry name" value="ParA"/>
    <property type="match status" value="1"/>
</dbReference>
<dbReference type="InterPro" id="IPR025501">
    <property type="entry name" value="MinD_FleN"/>
</dbReference>
<dbReference type="Gene3D" id="3.40.50.300">
    <property type="entry name" value="P-loop containing nucleotide triphosphate hydrolases"/>
    <property type="match status" value="1"/>
</dbReference>
<dbReference type="PANTHER" id="PTHR43384">
    <property type="entry name" value="SEPTUM SITE-DETERMINING PROTEIN MIND HOMOLOG, CHLOROPLASTIC-RELATED"/>
    <property type="match status" value="1"/>
</dbReference>
<dbReference type="InterPro" id="IPR027417">
    <property type="entry name" value="P-loop_NTPase"/>
</dbReference>
<evidence type="ECO:0000256" key="2">
    <source>
        <dbReference type="ARBA" id="ARBA00022840"/>
    </source>
</evidence>
<evidence type="ECO:0000313" key="4">
    <source>
        <dbReference type="Proteomes" id="UP001579974"/>
    </source>
</evidence>
<dbReference type="InterPro" id="IPR050625">
    <property type="entry name" value="ParA/MinD_ATPase"/>
</dbReference>
<keyword evidence="4" id="KW-1185">Reference proteome</keyword>
<organism evidence="3 4">
    <name type="scientific">Alicyclobacillus fastidiosus</name>
    <dbReference type="NCBI Taxonomy" id="392011"/>
    <lineage>
        <taxon>Bacteria</taxon>
        <taxon>Bacillati</taxon>
        <taxon>Bacillota</taxon>
        <taxon>Bacilli</taxon>
        <taxon>Bacillales</taxon>
        <taxon>Alicyclobacillaceae</taxon>
        <taxon>Alicyclobacillus</taxon>
    </lineage>
</organism>
<gene>
    <name evidence="3" type="ORF">KKP3000_000221</name>
</gene>
<keyword evidence="1" id="KW-0547">Nucleotide-binding</keyword>
<dbReference type="SUPFAM" id="SSF52540">
    <property type="entry name" value="P-loop containing nucleoside triphosphate hydrolases"/>
    <property type="match status" value="1"/>
</dbReference>
<evidence type="ECO:0000313" key="3">
    <source>
        <dbReference type="EMBL" id="MFB5191448.1"/>
    </source>
</evidence>
<evidence type="ECO:0000256" key="1">
    <source>
        <dbReference type="ARBA" id="ARBA00022741"/>
    </source>
</evidence>
<accession>A0ABV5AH29</accession>
<dbReference type="EMBL" id="JBDXSU010000011">
    <property type="protein sequence ID" value="MFB5191448.1"/>
    <property type="molecule type" value="Genomic_DNA"/>
</dbReference>
<dbReference type="Proteomes" id="UP001579974">
    <property type="component" value="Unassembled WGS sequence"/>
</dbReference>
<reference evidence="3 4" key="1">
    <citation type="journal article" date="2024" name="Int. J. Mol. Sci.">
        <title>Exploration of Alicyclobacillus spp. Genome in Search of Antibiotic Resistance.</title>
        <authorList>
            <person name="Bucka-Kolendo J."/>
            <person name="Kiousi D.E."/>
            <person name="Dekowska A."/>
            <person name="Mikolajczuk-Szczyrba A."/>
            <person name="Karadedos D.M."/>
            <person name="Michael P."/>
            <person name="Galanis A."/>
            <person name="Sokolowska B."/>
        </authorList>
    </citation>
    <scope>NUCLEOTIDE SEQUENCE [LARGE SCALE GENOMIC DNA]</scope>
    <source>
        <strain evidence="3 4">KKP 3000</strain>
    </source>
</reference>
<protein>
    <submittedName>
        <fullName evidence="3">AAA family ATPase</fullName>
    </submittedName>
</protein>
<keyword evidence="2" id="KW-0067">ATP-binding</keyword>
<dbReference type="InterPro" id="IPR033756">
    <property type="entry name" value="YlxH/NBP35"/>
</dbReference>
<dbReference type="PIRSF" id="PIRSF003092">
    <property type="entry name" value="MinD"/>
    <property type="match status" value="1"/>
</dbReference>
<dbReference type="RefSeq" id="WP_275472912.1">
    <property type="nucleotide sequence ID" value="NZ_CP162940.1"/>
</dbReference>
<name>A0ABV5AH29_9BACL</name>
<dbReference type="PANTHER" id="PTHR43384:SF4">
    <property type="entry name" value="CELLULOSE BIOSYNTHESIS PROTEIN BCSQ-RELATED"/>
    <property type="match status" value="1"/>
</dbReference>
<proteinExistence type="predicted"/>
<comment type="caution">
    <text evidence="3">The sequence shown here is derived from an EMBL/GenBank/DDBJ whole genome shotgun (WGS) entry which is preliminary data.</text>
</comment>
<sequence>MNDQAARLRARMQSVLGEAATRESPVGQAKVIAVGSGKGGVGKSNFCVNFGLALARQGVRVLVMDTDVGFANIEVLLNVTPSHSLLDVLSGRRLADIVEHSPYGLSFISGGNGLFDSSALSLEDYRQLLDELRGLCTMYDVVLLDCGAGVNEISHQLIAASDELILVTTPEPTSMTDAYAFMKFLVHRSGLPMTRVVVNRALTFAAAKRSADTLIGVTTRFLDVRIEALGYILEDPAVSEAVMRQVPVIQHAGGSRAASCYLQVAANFVRHDVKTPRVGVSGFFDRLLGSRLRKGGRDSGHSA</sequence>